<dbReference type="Proteomes" id="UP000813824">
    <property type="component" value="Unassembled WGS sequence"/>
</dbReference>
<keyword evidence="9" id="KW-1185">Reference proteome</keyword>
<dbReference type="Gene3D" id="2.10.110.10">
    <property type="entry name" value="Cysteine Rich Protein"/>
    <property type="match status" value="2"/>
</dbReference>
<dbReference type="GO" id="GO:0046872">
    <property type="term" value="F:metal ion binding"/>
    <property type="evidence" value="ECO:0007669"/>
    <property type="project" value="UniProtKB-KW"/>
</dbReference>
<name>A0A8K0UZB3_9AGAR</name>
<dbReference type="InterPro" id="IPR001781">
    <property type="entry name" value="Znf_LIM"/>
</dbReference>
<keyword evidence="4 5" id="KW-0440">LIM domain</keyword>
<dbReference type="CDD" id="cd09397">
    <property type="entry name" value="LIM1_UF1"/>
    <property type="match status" value="1"/>
</dbReference>
<feature type="compositionally biased region" description="Polar residues" evidence="6">
    <location>
        <begin position="437"/>
        <end position="458"/>
    </location>
</feature>
<dbReference type="GO" id="GO:0003712">
    <property type="term" value="F:transcription coregulator activity"/>
    <property type="evidence" value="ECO:0007669"/>
    <property type="project" value="TreeGrafter"/>
</dbReference>
<evidence type="ECO:0000313" key="9">
    <source>
        <dbReference type="Proteomes" id="UP000813824"/>
    </source>
</evidence>
<organism evidence="8 9">
    <name type="scientific">Cristinia sonorae</name>
    <dbReference type="NCBI Taxonomy" id="1940300"/>
    <lineage>
        <taxon>Eukaryota</taxon>
        <taxon>Fungi</taxon>
        <taxon>Dikarya</taxon>
        <taxon>Basidiomycota</taxon>
        <taxon>Agaricomycotina</taxon>
        <taxon>Agaricomycetes</taxon>
        <taxon>Agaricomycetidae</taxon>
        <taxon>Agaricales</taxon>
        <taxon>Pleurotineae</taxon>
        <taxon>Stephanosporaceae</taxon>
        <taxon>Cristinia</taxon>
    </lineage>
</organism>
<feature type="compositionally biased region" description="Low complexity" evidence="6">
    <location>
        <begin position="171"/>
        <end position="203"/>
    </location>
</feature>
<dbReference type="PANTHER" id="PTHR24205:SF16">
    <property type="entry name" value="GH01042P-RELATED"/>
    <property type="match status" value="1"/>
</dbReference>
<dbReference type="OrthoDB" id="1112565at2759"/>
<evidence type="ECO:0000256" key="5">
    <source>
        <dbReference type="PROSITE-ProRule" id="PRU00125"/>
    </source>
</evidence>
<feature type="region of interest" description="Disordered" evidence="6">
    <location>
        <begin position="405"/>
        <end position="485"/>
    </location>
</feature>
<reference evidence="8" key="1">
    <citation type="journal article" date="2021" name="New Phytol.">
        <title>Evolutionary innovations through gain and loss of genes in the ectomycorrhizal Boletales.</title>
        <authorList>
            <person name="Wu G."/>
            <person name="Miyauchi S."/>
            <person name="Morin E."/>
            <person name="Kuo A."/>
            <person name="Drula E."/>
            <person name="Varga T."/>
            <person name="Kohler A."/>
            <person name="Feng B."/>
            <person name="Cao Y."/>
            <person name="Lipzen A."/>
            <person name="Daum C."/>
            <person name="Hundley H."/>
            <person name="Pangilinan J."/>
            <person name="Johnson J."/>
            <person name="Barry K."/>
            <person name="LaButti K."/>
            <person name="Ng V."/>
            <person name="Ahrendt S."/>
            <person name="Min B."/>
            <person name="Choi I.G."/>
            <person name="Park H."/>
            <person name="Plett J.M."/>
            <person name="Magnuson J."/>
            <person name="Spatafora J.W."/>
            <person name="Nagy L.G."/>
            <person name="Henrissat B."/>
            <person name="Grigoriev I.V."/>
            <person name="Yang Z.L."/>
            <person name="Xu J."/>
            <person name="Martin F.M."/>
        </authorList>
    </citation>
    <scope>NUCLEOTIDE SEQUENCE</scope>
    <source>
        <strain evidence="8">KKN 215</strain>
    </source>
</reference>
<gene>
    <name evidence="8" type="ORF">BXZ70DRAFT_997738</name>
</gene>
<feature type="region of interest" description="Disordered" evidence="6">
    <location>
        <begin position="43"/>
        <end position="283"/>
    </location>
</feature>
<feature type="region of interest" description="Disordered" evidence="6">
    <location>
        <begin position="641"/>
        <end position="698"/>
    </location>
</feature>
<evidence type="ECO:0000256" key="4">
    <source>
        <dbReference type="ARBA" id="ARBA00023038"/>
    </source>
</evidence>
<keyword evidence="1 5" id="KW-0479">Metal-binding</keyword>
<dbReference type="PROSITE" id="PS00478">
    <property type="entry name" value="LIM_DOMAIN_1"/>
    <property type="match status" value="1"/>
</dbReference>
<dbReference type="CDD" id="cd08368">
    <property type="entry name" value="LIM"/>
    <property type="match status" value="1"/>
</dbReference>
<feature type="compositionally biased region" description="Low complexity" evidence="6">
    <location>
        <begin position="412"/>
        <end position="427"/>
    </location>
</feature>
<evidence type="ECO:0000256" key="1">
    <source>
        <dbReference type="ARBA" id="ARBA00022723"/>
    </source>
</evidence>
<feature type="compositionally biased region" description="Low complexity" evidence="6">
    <location>
        <begin position="100"/>
        <end position="149"/>
    </location>
</feature>
<dbReference type="GO" id="GO:0030695">
    <property type="term" value="F:GTPase regulator activity"/>
    <property type="evidence" value="ECO:0007669"/>
    <property type="project" value="UniProtKB-ARBA"/>
</dbReference>
<proteinExistence type="predicted"/>
<feature type="compositionally biased region" description="Pro residues" evidence="6">
    <location>
        <begin position="84"/>
        <end position="96"/>
    </location>
</feature>
<feature type="region of interest" description="Disordered" evidence="6">
    <location>
        <begin position="507"/>
        <end position="620"/>
    </location>
</feature>
<feature type="compositionally biased region" description="Low complexity" evidence="6">
    <location>
        <begin position="591"/>
        <end position="620"/>
    </location>
</feature>
<dbReference type="SMART" id="SM00132">
    <property type="entry name" value="LIM"/>
    <property type="match status" value="2"/>
</dbReference>
<comment type="caution">
    <text evidence="8">The sequence shown here is derived from an EMBL/GenBank/DDBJ whole genome shotgun (WGS) entry which is preliminary data.</text>
</comment>
<sequence>MAQLLSPTQGPARISQILPTVKCSNCNAPVPISELGEHVCSKPPPMPSLRPPMSPRSASDFLPQKYANLVSPRSNSPLAQQPSRTPPPQQQLPPLPRIGTPARQPSPSPQQTRQRAPSTSSYASSRSTATYTDHSGGSSSRGGASQQQGNGLVAFPSRGEPAGPPRQPHPGSRASTSARSISTTSSSNGPSSPASESSGSRKSFQGGRPPPGALASRSRAPSNASLRPVPPNAFRQPAQSSPTPYVPPPSGPAPLGALSPTSPRPRAITNAGGPPEFQTGPDVIYSTGNRSPIANYDTRARVPSNASANSTNSYMHTPPMPSPPQMSFPSPEIEIDTKIGGAAGMAGVGRRGFAAAARAAMFAHNVPQGGGANVVTNMNGVQGMDGRRANAPKFLDIASAQNYAANTPPLSPNSASSHSPRSPLSANLPSPSKDGRGSTTPTRPAIASSRTPSPSNPYIQDAGVVSSPALDPPKSPMMPTTPSSAPVKLPFFEKFKNKVDTAPIVVEEESPLSPLSPQSESSYGGLAYANDTEDEDEKPPPASAPAATRQHFEGHEDDNAPPVPPPKSATVTNRVHFPSMSSKTDSIAGKSESNYSSASPAASPRLPMRSLSAASTAASAYALRSAAKSTGALDRSMETLFEEDPASPSNSSPAGLGFPLGESQRDSKPPKLPTRSHTSPTMGSGRPDSRHAAVVGKRRERTSKKVCLKCDKHIDDGRWIQMDGGGVLCDKCWKNMYLPKCRRCSKTIEKQAISSSDGQLKGKYHRECFTCHTCQKPFPDKTFYVFDGKPFCAYHYHEANDSLCAATLCGQPIEGPCAVSHAGDKYHPEHLLCENPRCSERLVEYWEVAGRMLCEKHAMAARAGEDDEDDLRAMRRVTQFIDLANLAPGLG</sequence>
<evidence type="ECO:0000256" key="6">
    <source>
        <dbReference type="SAM" id="MobiDB-lite"/>
    </source>
</evidence>
<feature type="compositionally biased region" description="Polar residues" evidence="6">
    <location>
        <begin position="569"/>
        <end position="585"/>
    </location>
</feature>
<dbReference type="PROSITE" id="PS50023">
    <property type="entry name" value="LIM_DOMAIN_2"/>
    <property type="match status" value="1"/>
</dbReference>
<feature type="compositionally biased region" description="Low complexity" evidence="6">
    <location>
        <begin position="511"/>
        <end position="522"/>
    </location>
</feature>
<keyword evidence="3 5" id="KW-0862">Zinc</keyword>
<keyword evidence="2" id="KW-0677">Repeat</keyword>
<evidence type="ECO:0000256" key="2">
    <source>
        <dbReference type="ARBA" id="ARBA00022737"/>
    </source>
</evidence>
<evidence type="ECO:0000259" key="7">
    <source>
        <dbReference type="PROSITE" id="PS50023"/>
    </source>
</evidence>
<dbReference type="PANTHER" id="PTHR24205">
    <property type="entry name" value="FOUR AND A HALF LIM DOMAINS PROTEIN"/>
    <property type="match status" value="1"/>
</dbReference>
<dbReference type="Pfam" id="PF00412">
    <property type="entry name" value="LIM"/>
    <property type="match status" value="1"/>
</dbReference>
<dbReference type="AlphaFoldDB" id="A0A8K0UZB3"/>
<dbReference type="GO" id="GO:0005634">
    <property type="term" value="C:nucleus"/>
    <property type="evidence" value="ECO:0007669"/>
    <property type="project" value="TreeGrafter"/>
</dbReference>
<feature type="compositionally biased region" description="Pro residues" evidence="6">
    <location>
        <begin position="43"/>
        <end position="54"/>
    </location>
</feature>
<dbReference type="EMBL" id="JAEVFJ010000002">
    <property type="protein sequence ID" value="KAH8106809.1"/>
    <property type="molecule type" value="Genomic_DNA"/>
</dbReference>
<accession>A0A8K0UZB3</accession>
<protein>
    <recommendedName>
        <fullName evidence="7">LIM zinc-binding domain-containing protein</fullName>
    </recommendedName>
</protein>
<evidence type="ECO:0000313" key="8">
    <source>
        <dbReference type="EMBL" id="KAH8106809.1"/>
    </source>
</evidence>
<evidence type="ECO:0000256" key="3">
    <source>
        <dbReference type="ARBA" id="ARBA00022833"/>
    </source>
</evidence>
<dbReference type="SUPFAM" id="SSF57716">
    <property type="entry name" value="Glucocorticoid receptor-like (DNA-binding domain)"/>
    <property type="match status" value="2"/>
</dbReference>
<feature type="domain" description="LIM zinc-binding" evidence="7">
    <location>
        <begin position="739"/>
        <end position="802"/>
    </location>
</feature>